<feature type="binding site" description="axial binding residue" evidence="5">
    <location>
        <position position="434"/>
    </location>
    <ligand>
        <name>heme</name>
        <dbReference type="ChEBI" id="CHEBI:30413"/>
    </ligand>
    <ligandPart>
        <name>Fe</name>
        <dbReference type="ChEBI" id="CHEBI:18248"/>
    </ligandPart>
</feature>
<dbReference type="InterPro" id="IPR001128">
    <property type="entry name" value="Cyt_P450"/>
</dbReference>
<keyword evidence="8" id="KW-1185">Reference proteome</keyword>
<evidence type="ECO:0000256" key="4">
    <source>
        <dbReference type="ARBA" id="ARBA00023004"/>
    </source>
</evidence>
<keyword evidence="3 6" id="KW-0560">Oxidoreductase</keyword>
<dbReference type="InterPro" id="IPR002401">
    <property type="entry name" value="Cyt_P450_E_grp-I"/>
</dbReference>
<dbReference type="PANTHER" id="PTHR46300">
    <property type="entry name" value="P450, PUTATIVE (EUROFUNG)-RELATED-RELATED"/>
    <property type="match status" value="1"/>
</dbReference>
<evidence type="ECO:0000256" key="5">
    <source>
        <dbReference type="PIRSR" id="PIRSR602401-1"/>
    </source>
</evidence>
<keyword evidence="6" id="KW-0503">Monooxygenase</keyword>
<dbReference type="GO" id="GO:0005506">
    <property type="term" value="F:iron ion binding"/>
    <property type="evidence" value="ECO:0007669"/>
    <property type="project" value="InterPro"/>
</dbReference>
<protein>
    <recommendedName>
        <fullName evidence="9">O-methylsterigmatocystin oxidoreductase</fullName>
    </recommendedName>
</protein>
<evidence type="ECO:0000313" key="8">
    <source>
        <dbReference type="Proteomes" id="UP000223968"/>
    </source>
</evidence>
<dbReference type="EMBL" id="PDNB01000136">
    <property type="protein sequence ID" value="PGH04426.1"/>
    <property type="molecule type" value="Genomic_DNA"/>
</dbReference>
<reference evidence="7 8" key="1">
    <citation type="submission" date="2017-10" db="EMBL/GenBank/DDBJ databases">
        <title>Comparative genomics in systemic dimorphic fungi from Ajellomycetaceae.</title>
        <authorList>
            <person name="Munoz J.F."/>
            <person name="Mcewen J.G."/>
            <person name="Clay O.K."/>
            <person name="Cuomo C.A."/>
        </authorList>
    </citation>
    <scope>NUCLEOTIDE SEQUENCE [LARGE SCALE GENOMIC DNA]</scope>
    <source>
        <strain evidence="7 8">UAMH5409</strain>
    </source>
</reference>
<dbReference type="GO" id="GO:0016705">
    <property type="term" value="F:oxidoreductase activity, acting on paired donors, with incorporation or reduction of molecular oxygen"/>
    <property type="evidence" value="ECO:0007669"/>
    <property type="project" value="InterPro"/>
</dbReference>
<dbReference type="OrthoDB" id="2789670at2759"/>
<gene>
    <name evidence="7" type="ORF">AJ79_07082</name>
</gene>
<dbReference type="Proteomes" id="UP000223968">
    <property type="component" value="Unassembled WGS sequence"/>
</dbReference>
<evidence type="ECO:0008006" key="9">
    <source>
        <dbReference type="Google" id="ProtNLM"/>
    </source>
</evidence>
<dbReference type="PROSITE" id="PS00086">
    <property type="entry name" value="CYTOCHROME_P450"/>
    <property type="match status" value="1"/>
</dbReference>
<dbReference type="SUPFAM" id="SSF48264">
    <property type="entry name" value="Cytochrome P450"/>
    <property type="match status" value="1"/>
</dbReference>
<dbReference type="InterPro" id="IPR036396">
    <property type="entry name" value="Cyt_P450_sf"/>
</dbReference>
<comment type="similarity">
    <text evidence="1 6">Belongs to the cytochrome P450 family.</text>
</comment>
<keyword evidence="4 5" id="KW-0408">Iron</keyword>
<dbReference type="InterPro" id="IPR017972">
    <property type="entry name" value="Cyt_P450_CS"/>
</dbReference>
<sequence length="515" mass="57765">MYLVLILVGLLGLYMLSFLGRKSSGAPLPPGPKPLPIVGNIRDLPDPNRPDWLHWLKYKDLYGPISTVSVFGQRIVILNSVGYAIDLLEKRSAVHSDRPDMPMAKLSGWGSILGMVGYSKTLHSYRKHMHREIGSKQSVSKFDHIQKFEVHRFLLRSLDRPNDLVAHVRKLAGALILKITYGYSIEPHGNDPLVDIADTALEQFSLAARPGTWILDFAPFFQYFPPWFPGIKFHRFAEACRKQMEAFSELPLSFTKQQMAKGVSQASYVSNLLDAEAAVPGSISQAEIKWSAASLYAGGADTTVSTISSFFLAMALFPEVQKRAQEEIDLVVGQNRLPEFSDRDKLPYVDAILKEALRWHPVAPMGLPHRAMQDDVLEGFLIPKGSIILANIWAMFHDPNNFKDPMEFKPERFLGLKPERDPHTLAFGFGRRACPGRVVADTNLYLTIAQALAAFNISKAKDFEPEFLPGVVSHPAPFEVNIEARSKKYEEMVQSVKDHPWEKGQAETILNMQAQ</sequence>
<dbReference type="AlphaFoldDB" id="A0A2B7X5T8"/>
<organism evidence="7 8">
    <name type="scientific">Helicocarpus griseus UAMH5409</name>
    <dbReference type="NCBI Taxonomy" id="1447875"/>
    <lineage>
        <taxon>Eukaryota</taxon>
        <taxon>Fungi</taxon>
        <taxon>Dikarya</taxon>
        <taxon>Ascomycota</taxon>
        <taxon>Pezizomycotina</taxon>
        <taxon>Eurotiomycetes</taxon>
        <taxon>Eurotiomycetidae</taxon>
        <taxon>Onygenales</taxon>
        <taxon>Ajellomycetaceae</taxon>
        <taxon>Helicocarpus</taxon>
    </lineage>
</organism>
<dbReference type="PRINTS" id="PR00385">
    <property type="entry name" value="P450"/>
</dbReference>
<dbReference type="GO" id="GO:0004497">
    <property type="term" value="F:monooxygenase activity"/>
    <property type="evidence" value="ECO:0007669"/>
    <property type="project" value="UniProtKB-KW"/>
</dbReference>
<keyword evidence="5 6" id="KW-0349">Heme</keyword>
<dbReference type="Gene3D" id="1.10.630.10">
    <property type="entry name" value="Cytochrome P450"/>
    <property type="match status" value="1"/>
</dbReference>
<dbReference type="PANTHER" id="PTHR46300:SF12">
    <property type="entry name" value="P450, PUTATIVE (EUROFUNG)-RELATED"/>
    <property type="match status" value="1"/>
</dbReference>
<dbReference type="CDD" id="cd11065">
    <property type="entry name" value="CYP64-like"/>
    <property type="match status" value="1"/>
</dbReference>
<dbReference type="InterPro" id="IPR050364">
    <property type="entry name" value="Cytochrome_P450_fung"/>
</dbReference>
<evidence type="ECO:0000256" key="1">
    <source>
        <dbReference type="ARBA" id="ARBA00010617"/>
    </source>
</evidence>
<evidence type="ECO:0000256" key="6">
    <source>
        <dbReference type="RuleBase" id="RU000461"/>
    </source>
</evidence>
<evidence type="ECO:0000256" key="3">
    <source>
        <dbReference type="ARBA" id="ARBA00023002"/>
    </source>
</evidence>
<comment type="caution">
    <text evidence="7">The sequence shown here is derived from an EMBL/GenBank/DDBJ whole genome shotgun (WGS) entry which is preliminary data.</text>
</comment>
<dbReference type="PRINTS" id="PR00463">
    <property type="entry name" value="EP450I"/>
</dbReference>
<evidence type="ECO:0000256" key="2">
    <source>
        <dbReference type="ARBA" id="ARBA00022723"/>
    </source>
</evidence>
<dbReference type="GO" id="GO:0020037">
    <property type="term" value="F:heme binding"/>
    <property type="evidence" value="ECO:0007669"/>
    <property type="project" value="InterPro"/>
</dbReference>
<comment type="cofactor">
    <cofactor evidence="5">
        <name>heme</name>
        <dbReference type="ChEBI" id="CHEBI:30413"/>
    </cofactor>
</comment>
<proteinExistence type="inferred from homology"/>
<evidence type="ECO:0000313" key="7">
    <source>
        <dbReference type="EMBL" id="PGH04426.1"/>
    </source>
</evidence>
<keyword evidence="2 5" id="KW-0479">Metal-binding</keyword>
<dbReference type="STRING" id="1447875.A0A2B7X5T8"/>
<name>A0A2B7X5T8_9EURO</name>
<dbReference type="Pfam" id="PF00067">
    <property type="entry name" value="p450"/>
    <property type="match status" value="1"/>
</dbReference>
<accession>A0A2B7X5T8</accession>